<dbReference type="AlphaFoldDB" id="A0A329MIH6"/>
<dbReference type="PANTHER" id="PTHR20883">
    <property type="entry name" value="PHYTANOYL-COA DIOXYGENASE DOMAIN CONTAINING 1"/>
    <property type="match status" value="1"/>
</dbReference>
<protein>
    <recommendedName>
        <fullName evidence="3">Phytanoyl-CoA dioxygenase family protein</fullName>
    </recommendedName>
</protein>
<dbReference type="SUPFAM" id="SSF51197">
    <property type="entry name" value="Clavaminate synthase-like"/>
    <property type="match status" value="1"/>
</dbReference>
<accession>A0A329MIH6</accession>
<gene>
    <name evidence="1" type="ORF">DQG23_19265</name>
</gene>
<dbReference type="InterPro" id="IPR008775">
    <property type="entry name" value="Phytyl_CoA_dOase-like"/>
</dbReference>
<dbReference type="PANTHER" id="PTHR20883:SF46">
    <property type="entry name" value="PHYTANOYL-COA HYDROXYLASE"/>
    <property type="match status" value="1"/>
</dbReference>
<dbReference type="GO" id="GO:0016706">
    <property type="term" value="F:2-oxoglutarate-dependent dioxygenase activity"/>
    <property type="evidence" value="ECO:0007669"/>
    <property type="project" value="UniProtKB-ARBA"/>
</dbReference>
<dbReference type="Gene3D" id="2.60.120.620">
    <property type="entry name" value="q2cbj1_9rhob like domain"/>
    <property type="match status" value="1"/>
</dbReference>
<name>A0A329MIH6_9BACL</name>
<dbReference type="GO" id="GO:0005506">
    <property type="term" value="F:iron ion binding"/>
    <property type="evidence" value="ECO:0007669"/>
    <property type="project" value="UniProtKB-ARBA"/>
</dbReference>
<evidence type="ECO:0008006" key="3">
    <source>
        <dbReference type="Google" id="ProtNLM"/>
    </source>
</evidence>
<proteinExistence type="predicted"/>
<dbReference type="Pfam" id="PF05721">
    <property type="entry name" value="PhyH"/>
    <property type="match status" value="1"/>
</dbReference>
<sequence>MQEGNLHFNMPEGLTMKRNLETPEEINRVLYSYSSIHEGYRSLDEIGEEQAKEYWQQGFLAVENVLNAEEISGSIDALMDNIFAEHSNCKIQYTVPKETLKTNREKELAVRKVYDFVDHSEVLRAIAYHPDIVAFLEKLMGEKPKLIQDMALLKPPQGGGEKPWHQDMAYGVLTYDKPVVGVWIALDEAGVDNGCMQVIPRSHMDGGIPHYAVRDWQICDTNVPVERNVIVPLKPGGMLFFHGQLVHGTAYNFSDKKRRALQFHYAPESAERVSPKEYKRMYTNEMSGAEC</sequence>
<reference evidence="1 2" key="1">
    <citation type="journal article" date="2009" name="Int. J. Syst. Evol. Microbiol.">
        <title>Paenibacillus contaminans sp. nov., isolated from a contaminated laboratory plate.</title>
        <authorList>
            <person name="Chou J.H."/>
            <person name="Lee J.H."/>
            <person name="Lin M.C."/>
            <person name="Chang P.S."/>
            <person name="Arun A.B."/>
            <person name="Young C.C."/>
            <person name="Chen W.M."/>
        </authorList>
    </citation>
    <scope>NUCLEOTIDE SEQUENCE [LARGE SCALE GENOMIC DNA]</scope>
    <source>
        <strain evidence="1 2">CKOBP-6</strain>
    </source>
</reference>
<evidence type="ECO:0000313" key="2">
    <source>
        <dbReference type="Proteomes" id="UP000250369"/>
    </source>
</evidence>
<organism evidence="1 2">
    <name type="scientific">Paenibacillus contaminans</name>
    <dbReference type="NCBI Taxonomy" id="450362"/>
    <lineage>
        <taxon>Bacteria</taxon>
        <taxon>Bacillati</taxon>
        <taxon>Bacillota</taxon>
        <taxon>Bacilli</taxon>
        <taxon>Bacillales</taxon>
        <taxon>Paenibacillaceae</taxon>
        <taxon>Paenibacillus</taxon>
    </lineage>
</organism>
<evidence type="ECO:0000313" key="1">
    <source>
        <dbReference type="EMBL" id="RAV19604.1"/>
    </source>
</evidence>
<dbReference type="EMBL" id="QMFB01000011">
    <property type="protein sequence ID" value="RAV19604.1"/>
    <property type="molecule type" value="Genomic_DNA"/>
</dbReference>
<dbReference type="Proteomes" id="UP000250369">
    <property type="component" value="Unassembled WGS sequence"/>
</dbReference>
<keyword evidence="2" id="KW-1185">Reference proteome</keyword>
<comment type="caution">
    <text evidence="1">The sequence shown here is derived from an EMBL/GenBank/DDBJ whole genome shotgun (WGS) entry which is preliminary data.</text>
</comment>